<dbReference type="EMBL" id="JAUIZM010000011">
    <property type="protein sequence ID" value="KAK1355036.1"/>
    <property type="molecule type" value="Genomic_DNA"/>
</dbReference>
<reference evidence="4" key="2">
    <citation type="submission" date="2023-05" db="EMBL/GenBank/DDBJ databases">
        <authorList>
            <person name="Schelkunov M.I."/>
        </authorList>
    </citation>
    <scope>NUCLEOTIDE SEQUENCE</scope>
    <source>
        <strain evidence="4">Hsosn_3</strain>
        <tissue evidence="4">Leaf</tissue>
    </source>
</reference>
<proteinExistence type="predicted"/>
<name>A0AAD8LZH9_9APIA</name>
<dbReference type="SUPFAM" id="SSF52540">
    <property type="entry name" value="P-loop containing nucleoside triphosphate hydrolases"/>
    <property type="match status" value="1"/>
</dbReference>
<dbReference type="Proteomes" id="UP001237642">
    <property type="component" value="Unassembled WGS sequence"/>
</dbReference>
<dbReference type="EMBL" id="JAUIZM010000011">
    <property type="protein sequence ID" value="KAK1355035.1"/>
    <property type="molecule type" value="Genomic_DNA"/>
</dbReference>
<organism evidence="4 5">
    <name type="scientific">Heracleum sosnowskyi</name>
    <dbReference type="NCBI Taxonomy" id="360622"/>
    <lineage>
        <taxon>Eukaryota</taxon>
        <taxon>Viridiplantae</taxon>
        <taxon>Streptophyta</taxon>
        <taxon>Embryophyta</taxon>
        <taxon>Tracheophyta</taxon>
        <taxon>Spermatophyta</taxon>
        <taxon>Magnoliopsida</taxon>
        <taxon>eudicotyledons</taxon>
        <taxon>Gunneridae</taxon>
        <taxon>Pentapetalae</taxon>
        <taxon>asterids</taxon>
        <taxon>campanulids</taxon>
        <taxon>Apiales</taxon>
        <taxon>Apiaceae</taxon>
        <taxon>Apioideae</taxon>
        <taxon>apioid superclade</taxon>
        <taxon>Tordylieae</taxon>
        <taxon>Tordyliinae</taxon>
        <taxon>Heracleum</taxon>
    </lineage>
</organism>
<dbReference type="AlphaFoldDB" id="A0AAD8LZH9"/>
<dbReference type="PANTHER" id="PTHR36766">
    <property type="entry name" value="PLANT BROAD-SPECTRUM MILDEW RESISTANCE PROTEIN RPW8"/>
    <property type="match status" value="1"/>
</dbReference>
<accession>A0AAD8LZH9</accession>
<sequence>MAGLGKTTLARRLYDDPYIVSYFYVRVWVTCSQDYKRRELFLGILRSGNPPESIYHLIELQTLIMSSRVNITVPDNMWKMKKLRHLCIKSGENLVNCPNVEEPSLLKNLRTMSMVSPTRQCQHLLARARNLLKLGLCGSLTTNSGDVKLED</sequence>
<keyword evidence="5" id="KW-1185">Reference proteome</keyword>
<feature type="domain" description="NB-ARC" evidence="2">
    <location>
        <begin position="1"/>
        <end position="88"/>
    </location>
</feature>
<dbReference type="InterPro" id="IPR002182">
    <property type="entry name" value="NB-ARC"/>
</dbReference>
<evidence type="ECO:0000313" key="5">
    <source>
        <dbReference type="Proteomes" id="UP001237642"/>
    </source>
</evidence>
<gene>
    <name evidence="3" type="ORF">POM88_048291</name>
    <name evidence="4" type="ORF">POM88_048292</name>
</gene>
<keyword evidence="1" id="KW-0611">Plant defense</keyword>
<dbReference type="PANTHER" id="PTHR36766:SF44">
    <property type="entry name" value="NBS-CODING RESISTANCE GENE ANALOG"/>
    <property type="match status" value="1"/>
</dbReference>
<dbReference type="GO" id="GO:0043531">
    <property type="term" value="F:ADP binding"/>
    <property type="evidence" value="ECO:0007669"/>
    <property type="project" value="InterPro"/>
</dbReference>
<protein>
    <recommendedName>
        <fullName evidence="2">NB-ARC domain-containing protein</fullName>
    </recommendedName>
</protein>
<evidence type="ECO:0000313" key="3">
    <source>
        <dbReference type="EMBL" id="KAK1355035.1"/>
    </source>
</evidence>
<dbReference type="Pfam" id="PF00931">
    <property type="entry name" value="NB-ARC"/>
    <property type="match status" value="1"/>
</dbReference>
<evidence type="ECO:0000313" key="4">
    <source>
        <dbReference type="EMBL" id="KAK1355036.1"/>
    </source>
</evidence>
<dbReference type="GO" id="GO:0006952">
    <property type="term" value="P:defense response"/>
    <property type="evidence" value="ECO:0007669"/>
    <property type="project" value="UniProtKB-KW"/>
</dbReference>
<evidence type="ECO:0000256" key="1">
    <source>
        <dbReference type="ARBA" id="ARBA00022821"/>
    </source>
</evidence>
<dbReference type="InterPro" id="IPR027417">
    <property type="entry name" value="P-loop_NTPase"/>
</dbReference>
<reference evidence="4" key="1">
    <citation type="submission" date="2023-02" db="EMBL/GenBank/DDBJ databases">
        <title>Genome of toxic invasive species Heracleum sosnowskyi carries increased number of genes despite the absence of recent whole-genome duplications.</title>
        <authorList>
            <person name="Schelkunov M."/>
            <person name="Shtratnikova V."/>
            <person name="Makarenko M."/>
            <person name="Klepikova A."/>
            <person name="Omelchenko D."/>
            <person name="Novikova G."/>
            <person name="Obukhova E."/>
            <person name="Bogdanov V."/>
            <person name="Penin A."/>
            <person name="Logacheva M."/>
        </authorList>
    </citation>
    <scope>NUCLEOTIDE SEQUENCE</scope>
    <source>
        <strain evidence="4">Hsosn_3</strain>
        <tissue evidence="4">Leaf</tissue>
    </source>
</reference>
<evidence type="ECO:0000259" key="2">
    <source>
        <dbReference type="Pfam" id="PF00931"/>
    </source>
</evidence>
<dbReference type="Gene3D" id="3.40.50.300">
    <property type="entry name" value="P-loop containing nucleotide triphosphate hydrolases"/>
    <property type="match status" value="1"/>
</dbReference>
<comment type="caution">
    <text evidence="4">The sequence shown here is derived from an EMBL/GenBank/DDBJ whole genome shotgun (WGS) entry which is preliminary data.</text>
</comment>